<proteinExistence type="predicted"/>
<keyword evidence="2" id="KW-1185">Reference proteome</keyword>
<dbReference type="Proteomes" id="UP000076532">
    <property type="component" value="Unassembled WGS sequence"/>
</dbReference>
<sequence length="203" mass="22769">MREDGIALSRANRFDSVNPQIHNANAYTQQIQEPLQRTLSPGLIRMQQPTVWQLFNLLTQHAYNTLLWRPPAHTDANGQPAPRDGTLLRSTLSDWVQRRQIMGNVLAPSDARNRNDHHLLDAALRKGEINELLTTASLHNLHLTVDAPPPRCVALGISSTRCRRTASTKIIENIHPGDALDALRTLCPCYEIVAHQWMEASSP</sequence>
<dbReference type="AlphaFoldDB" id="A0A166P2V5"/>
<organism evidence="1 2">
    <name type="scientific">Athelia psychrophila</name>
    <dbReference type="NCBI Taxonomy" id="1759441"/>
    <lineage>
        <taxon>Eukaryota</taxon>
        <taxon>Fungi</taxon>
        <taxon>Dikarya</taxon>
        <taxon>Basidiomycota</taxon>
        <taxon>Agaricomycotina</taxon>
        <taxon>Agaricomycetes</taxon>
        <taxon>Agaricomycetidae</taxon>
        <taxon>Atheliales</taxon>
        <taxon>Atheliaceae</taxon>
        <taxon>Athelia</taxon>
    </lineage>
</organism>
<accession>A0A166P2V5</accession>
<evidence type="ECO:0000313" key="1">
    <source>
        <dbReference type="EMBL" id="KZP25651.1"/>
    </source>
</evidence>
<dbReference type="EMBL" id="KV417519">
    <property type="protein sequence ID" value="KZP25651.1"/>
    <property type="molecule type" value="Genomic_DNA"/>
</dbReference>
<reference evidence="1 2" key="1">
    <citation type="journal article" date="2016" name="Mol. Biol. Evol.">
        <title>Comparative Genomics of Early-Diverging Mushroom-Forming Fungi Provides Insights into the Origins of Lignocellulose Decay Capabilities.</title>
        <authorList>
            <person name="Nagy L.G."/>
            <person name="Riley R."/>
            <person name="Tritt A."/>
            <person name="Adam C."/>
            <person name="Daum C."/>
            <person name="Floudas D."/>
            <person name="Sun H."/>
            <person name="Yadav J.S."/>
            <person name="Pangilinan J."/>
            <person name="Larsson K.H."/>
            <person name="Matsuura K."/>
            <person name="Barry K."/>
            <person name="Labutti K."/>
            <person name="Kuo R."/>
            <person name="Ohm R.A."/>
            <person name="Bhattacharya S.S."/>
            <person name="Shirouzu T."/>
            <person name="Yoshinaga Y."/>
            <person name="Martin F.M."/>
            <person name="Grigoriev I.V."/>
            <person name="Hibbett D.S."/>
        </authorList>
    </citation>
    <scope>NUCLEOTIDE SEQUENCE [LARGE SCALE GENOMIC DNA]</scope>
    <source>
        <strain evidence="1 2">CBS 109695</strain>
    </source>
</reference>
<gene>
    <name evidence="1" type="ORF">FIBSPDRAFT_950069</name>
</gene>
<evidence type="ECO:0000313" key="2">
    <source>
        <dbReference type="Proteomes" id="UP000076532"/>
    </source>
</evidence>
<name>A0A166P2V5_9AGAM</name>
<protein>
    <submittedName>
        <fullName evidence="1">Uncharacterized protein</fullName>
    </submittedName>
</protein>